<organism evidence="7 8">
    <name type="scientific">Ascoidea rubescens DSM 1968</name>
    <dbReference type="NCBI Taxonomy" id="1344418"/>
    <lineage>
        <taxon>Eukaryota</taxon>
        <taxon>Fungi</taxon>
        <taxon>Dikarya</taxon>
        <taxon>Ascomycota</taxon>
        <taxon>Saccharomycotina</taxon>
        <taxon>Saccharomycetes</taxon>
        <taxon>Ascoideaceae</taxon>
        <taxon>Ascoidea</taxon>
    </lineage>
</organism>
<evidence type="ECO:0000256" key="2">
    <source>
        <dbReference type="ARBA" id="ARBA00023125"/>
    </source>
</evidence>
<dbReference type="EMBL" id="KV454499">
    <property type="protein sequence ID" value="ODV57904.1"/>
    <property type="molecule type" value="Genomic_DNA"/>
</dbReference>
<evidence type="ECO:0000259" key="6">
    <source>
        <dbReference type="PROSITE" id="PS51325"/>
    </source>
</evidence>
<evidence type="ECO:0000313" key="7">
    <source>
        <dbReference type="EMBL" id="ODV57904.1"/>
    </source>
</evidence>
<keyword evidence="4 5" id="KW-0539">Nucleus</keyword>
<feature type="domain" description="Alpha box" evidence="6">
    <location>
        <begin position="81"/>
        <end position="137"/>
    </location>
</feature>
<dbReference type="Proteomes" id="UP000095038">
    <property type="component" value="Unassembled WGS sequence"/>
</dbReference>
<dbReference type="Pfam" id="PF04769">
    <property type="entry name" value="MATalpha_HMGbox"/>
    <property type="match status" value="1"/>
</dbReference>
<dbReference type="PROSITE" id="PS51325">
    <property type="entry name" value="ALPHA_BOX"/>
    <property type="match status" value="1"/>
</dbReference>
<dbReference type="STRING" id="1344418.A0A1D2V8G5"/>
<gene>
    <name evidence="7" type="ORF">ASCRUDRAFT_165243</name>
</gene>
<dbReference type="GO" id="GO:0008301">
    <property type="term" value="F:DNA binding, bending"/>
    <property type="evidence" value="ECO:0007669"/>
    <property type="project" value="InterPro"/>
</dbReference>
<sequence>MGSFKRIRFNKRLSIKRITGQKCSLSTGNSEKSTNAFTNVYSFSPHPPIPNPSKELSIYLSTLKSSEKNHYLHRQNKFERYSKRRLNGFMAFRSYYSKKIIGVAKQREISTVLAKFWKIENHQDTWKTLALVYNSQKRNISFTDWLNITQQENENHDKTMVPSETPFNSTKPLEGTIQDIYEQSTKWETSDQPQTKLNFAQHTIDPLIVLGSSDFEDYFLC</sequence>
<dbReference type="OrthoDB" id="4095637at2759"/>
<evidence type="ECO:0000256" key="3">
    <source>
        <dbReference type="ARBA" id="ARBA00023163"/>
    </source>
</evidence>
<dbReference type="InterPro" id="IPR006856">
    <property type="entry name" value="MATalpha_HMGbox"/>
</dbReference>
<dbReference type="RefSeq" id="XP_020044211.1">
    <property type="nucleotide sequence ID" value="XM_020189428.1"/>
</dbReference>
<evidence type="ECO:0000256" key="4">
    <source>
        <dbReference type="ARBA" id="ARBA00023242"/>
    </source>
</evidence>
<comment type="similarity">
    <text evidence="5">Belongs to the MATALPHA1 family.</text>
</comment>
<dbReference type="InParanoid" id="A0A1D2V8G5"/>
<dbReference type="AlphaFoldDB" id="A0A1D2V8G5"/>
<evidence type="ECO:0000256" key="5">
    <source>
        <dbReference type="RuleBase" id="RU003516"/>
    </source>
</evidence>
<proteinExistence type="inferred from homology"/>
<protein>
    <recommendedName>
        <fullName evidence="6">Alpha box domain-containing protein</fullName>
    </recommendedName>
</protein>
<keyword evidence="1 5" id="KW-0805">Transcription regulation</keyword>
<reference evidence="8" key="1">
    <citation type="submission" date="2016-05" db="EMBL/GenBank/DDBJ databases">
        <title>Comparative genomics of biotechnologically important yeasts.</title>
        <authorList>
            <consortium name="DOE Joint Genome Institute"/>
            <person name="Riley R."/>
            <person name="Haridas S."/>
            <person name="Wolfe K.H."/>
            <person name="Lopes M.R."/>
            <person name="Hittinger C.T."/>
            <person name="Goker M."/>
            <person name="Salamov A."/>
            <person name="Wisecaver J."/>
            <person name="Long T.M."/>
            <person name="Aerts A.L."/>
            <person name="Barry K."/>
            <person name="Choi C."/>
            <person name="Clum A."/>
            <person name="Coughlan A.Y."/>
            <person name="Deshpande S."/>
            <person name="Douglass A.P."/>
            <person name="Hanson S.J."/>
            <person name="Klenk H.-P."/>
            <person name="Labutti K."/>
            <person name="Lapidus A."/>
            <person name="Lindquist E."/>
            <person name="Lipzen A."/>
            <person name="Meier-Kolthoff J.P."/>
            <person name="Ohm R.A."/>
            <person name="Otillar R.P."/>
            <person name="Pangilinan J."/>
            <person name="Peng Y."/>
            <person name="Rokas A."/>
            <person name="Rosa C.A."/>
            <person name="Scheuner C."/>
            <person name="Sibirny A.A."/>
            <person name="Slot J.C."/>
            <person name="Stielow J.B."/>
            <person name="Sun H."/>
            <person name="Kurtzman C.P."/>
            <person name="Blackwell M."/>
            <person name="Grigoriev I.V."/>
            <person name="Jeffries T.W."/>
        </authorList>
    </citation>
    <scope>NUCLEOTIDE SEQUENCE [LARGE SCALE GENOMIC DNA]</scope>
    <source>
        <strain evidence="8">DSM 1968</strain>
    </source>
</reference>
<dbReference type="GO" id="GO:0045895">
    <property type="term" value="P:positive regulation of mating-type specific transcription, DNA-templated"/>
    <property type="evidence" value="ECO:0007669"/>
    <property type="project" value="InterPro"/>
</dbReference>
<accession>A0A1D2V8G5</accession>
<name>A0A1D2V8G5_9ASCO</name>
<evidence type="ECO:0000256" key="1">
    <source>
        <dbReference type="ARBA" id="ARBA00023015"/>
    </source>
</evidence>
<keyword evidence="2 5" id="KW-0238">DNA-binding</keyword>
<dbReference type="GO" id="GO:0005634">
    <property type="term" value="C:nucleus"/>
    <property type="evidence" value="ECO:0007669"/>
    <property type="project" value="UniProtKB-SubCell"/>
</dbReference>
<keyword evidence="3 5" id="KW-0804">Transcription</keyword>
<comment type="subcellular location">
    <subcellularLocation>
        <location evidence="5">Nucleus</location>
    </subcellularLocation>
</comment>
<dbReference type="GeneID" id="30963064"/>
<keyword evidence="8" id="KW-1185">Reference proteome</keyword>
<evidence type="ECO:0000313" key="8">
    <source>
        <dbReference type="Proteomes" id="UP000095038"/>
    </source>
</evidence>